<feature type="region of interest" description="Disordered" evidence="1">
    <location>
        <begin position="1"/>
        <end position="69"/>
    </location>
</feature>
<proteinExistence type="predicted"/>
<feature type="compositionally biased region" description="Basic and acidic residues" evidence="1">
    <location>
        <begin position="1"/>
        <end position="14"/>
    </location>
</feature>
<dbReference type="Proteomes" id="UP000265520">
    <property type="component" value="Unassembled WGS sequence"/>
</dbReference>
<dbReference type="AlphaFoldDB" id="A0A392TAP2"/>
<evidence type="ECO:0000256" key="1">
    <source>
        <dbReference type="SAM" id="MobiDB-lite"/>
    </source>
</evidence>
<accession>A0A392TAP2</accession>
<comment type="caution">
    <text evidence="2">The sequence shown here is derived from an EMBL/GenBank/DDBJ whole genome shotgun (WGS) entry which is preliminary data.</text>
</comment>
<name>A0A392TAP2_9FABA</name>
<evidence type="ECO:0000313" key="3">
    <source>
        <dbReference type="Proteomes" id="UP000265520"/>
    </source>
</evidence>
<feature type="non-terminal residue" evidence="2">
    <location>
        <position position="1"/>
    </location>
</feature>
<keyword evidence="3" id="KW-1185">Reference proteome</keyword>
<organism evidence="2 3">
    <name type="scientific">Trifolium medium</name>
    <dbReference type="NCBI Taxonomy" id="97028"/>
    <lineage>
        <taxon>Eukaryota</taxon>
        <taxon>Viridiplantae</taxon>
        <taxon>Streptophyta</taxon>
        <taxon>Embryophyta</taxon>
        <taxon>Tracheophyta</taxon>
        <taxon>Spermatophyta</taxon>
        <taxon>Magnoliopsida</taxon>
        <taxon>eudicotyledons</taxon>
        <taxon>Gunneridae</taxon>
        <taxon>Pentapetalae</taxon>
        <taxon>rosids</taxon>
        <taxon>fabids</taxon>
        <taxon>Fabales</taxon>
        <taxon>Fabaceae</taxon>
        <taxon>Papilionoideae</taxon>
        <taxon>50 kb inversion clade</taxon>
        <taxon>NPAAA clade</taxon>
        <taxon>Hologalegina</taxon>
        <taxon>IRL clade</taxon>
        <taxon>Trifolieae</taxon>
        <taxon>Trifolium</taxon>
    </lineage>
</organism>
<dbReference type="EMBL" id="LXQA010524991">
    <property type="protein sequence ID" value="MCI57196.1"/>
    <property type="molecule type" value="Genomic_DNA"/>
</dbReference>
<sequence>IKEGDNPTKEKNEVGDAIEEEPEEGTGPETGKEPTTHNYPQPVPTPPPLRATEQPQVIVAPYPLKYGKK</sequence>
<evidence type="ECO:0000313" key="2">
    <source>
        <dbReference type="EMBL" id="MCI57196.1"/>
    </source>
</evidence>
<reference evidence="2 3" key="1">
    <citation type="journal article" date="2018" name="Front. Plant Sci.">
        <title>Red Clover (Trifolium pratense) and Zigzag Clover (T. medium) - A Picture of Genomic Similarities and Differences.</title>
        <authorList>
            <person name="Dluhosova J."/>
            <person name="Istvanek J."/>
            <person name="Nedelnik J."/>
            <person name="Repkova J."/>
        </authorList>
    </citation>
    <scope>NUCLEOTIDE SEQUENCE [LARGE SCALE GENOMIC DNA]</scope>
    <source>
        <strain evidence="3">cv. 10/8</strain>
        <tissue evidence="2">Leaf</tissue>
    </source>
</reference>
<protein>
    <submittedName>
        <fullName evidence="2">Uncharacterized protein</fullName>
    </submittedName>
</protein>
<feature type="compositionally biased region" description="Acidic residues" evidence="1">
    <location>
        <begin position="16"/>
        <end position="26"/>
    </location>
</feature>